<protein>
    <submittedName>
        <fullName evidence="1">Uncharacterized protein</fullName>
    </submittedName>
</protein>
<comment type="caution">
    <text evidence="1">The sequence shown here is derived from an EMBL/GenBank/DDBJ whole genome shotgun (WGS) entry which is preliminary data.</text>
</comment>
<dbReference type="AlphaFoldDB" id="A0A2S4KUJ5"/>
<proteinExistence type="predicted"/>
<sequence>MLAHITVQGSHSPCSAAAPKIGRKAWWSSRHVFTQARLLSPEAQAGAALAKHAQRPPHRGGAVLQVDLWNRRPRAAALVRPAGRAALLQARRRRLGGASPRRG</sequence>
<organism evidence="1 2">
    <name type="scientific">Tolypocladium paradoxum</name>
    <dbReference type="NCBI Taxonomy" id="94208"/>
    <lineage>
        <taxon>Eukaryota</taxon>
        <taxon>Fungi</taxon>
        <taxon>Dikarya</taxon>
        <taxon>Ascomycota</taxon>
        <taxon>Pezizomycotina</taxon>
        <taxon>Sordariomycetes</taxon>
        <taxon>Hypocreomycetidae</taxon>
        <taxon>Hypocreales</taxon>
        <taxon>Ophiocordycipitaceae</taxon>
        <taxon>Tolypocladium</taxon>
    </lineage>
</organism>
<name>A0A2S4KUJ5_9HYPO</name>
<evidence type="ECO:0000313" key="1">
    <source>
        <dbReference type="EMBL" id="POR33837.1"/>
    </source>
</evidence>
<dbReference type="EMBL" id="PKSG01000634">
    <property type="protein sequence ID" value="POR33837.1"/>
    <property type="molecule type" value="Genomic_DNA"/>
</dbReference>
<keyword evidence="2" id="KW-1185">Reference proteome</keyword>
<accession>A0A2S4KUJ5</accession>
<gene>
    <name evidence="1" type="ORF">TPAR_05964</name>
</gene>
<dbReference type="Proteomes" id="UP000237481">
    <property type="component" value="Unassembled WGS sequence"/>
</dbReference>
<evidence type="ECO:0000313" key="2">
    <source>
        <dbReference type="Proteomes" id="UP000237481"/>
    </source>
</evidence>
<reference evidence="1 2" key="1">
    <citation type="submission" date="2018-01" db="EMBL/GenBank/DDBJ databases">
        <title>Harnessing the power of phylogenomics to disentangle the directionality and signatures of interkingdom host jumping in the parasitic fungal genus Tolypocladium.</title>
        <authorList>
            <person name="Quandt C.A."/>
            <person name="Patterson W."/>
            <person name="Spatafora J.W."/>
        </authorList>
    </citation>
    <scope>NUCLEOTIDE SEQUENCE [LARGE SCALE GENOMIC DNA]</scope>
    <source>
        <strain evidence="1 2">NRBC 100945</strain>
    </source>
</reference>